<gene>
    <name evidence="11" type="ORF">EJ05DRAFT_263785</name>
</gene>
<dbReference type="InterPro" id="IPR023271">
    <property type="entry name" value="Aquaporin-like"/>
</dbReference>
<evidence type="ECO:0000256" key="6">
    <source>
        <dbReference type="ARBA" id="ARBA00022989"/>
    </source>
</evidence>
<evidence type="ECO:0000256" key="2">
    <source>
        <dbReference type="ARBA" id="ARBA00006175"/>
    </source>
</evidence>
<keyword evidence="3 9" id="KW-0813">Transport</keyword>
<dbReference type="PRINTS" id="PR00783">
    <property type="entry name" value="MINTRINSICP"/>
</dbReference>
<feature type="transmembrane region" description="Helical" evidence="10">
    <location>
        <begin position="201"/>
        <end position="226"/>
    </location>
</feature>
<keyword evidence="7 10" id="KW-0472">Membrane</keyword>
<dbReference type="Proteomes" id="UP000799437">
    <property type="component" value="Unassembled WGS sequence"/>
</dbReference>
<keyword evidence="5" id="KW-0677">Repeat</keyword>
<dbReference type="FunFam" id="1.20.1080.10:FF:000014">
    <property type="entry name" value="Aquaporin 1"/>
    <property type="match status" value="1"/>
</dbReference>
<feature type="transmembrane region" description="Helical" evidence="10">
    <location>
        <begin position="246"/>
        <end position="266"/>
    </location>
</feature>
<evidence type="ECO:0000313" key="11">
    <source>
        <dbReference type="EMBL" id="KAF2761407.1"/>
    </source>
</evidence>
<feature type="transmembrane region" description="Helical" evidence="10">
    <location>
        <begin position="41"/>
        <end position="64"/>
    </location>
</feature>
<comment type="similarity">
    <text evidence="2 9">Belongs to the MIP/aquaporin (TC 1.A.8) family.</text>
</comment>
<evidence type="ECO:0000256" key="3">
    <source>
        <dbReference type="ARBA" id="ARBA00022448"/>
    </source>
</evidence>
<feature type="transmembrane region" description="Helical" evidence="10">
    <location>
        <begin position="85"/>
        <end position="107"/>
    </location>
</feature>
<dbReference type="GO" id="GO:0015250">
    <property type="term" value="F:water channel activity"/>
    <property type="evidence" value="ECO:0007669"/>
    <property type="project" value="TreeGrafter"/>
</dbReference>
<dbReference type="InterPro" id="IPR034294">
    <property type="entry name" value="Aquaporin_transptr"/>
</dbReference>
<keyword evidence="12" id="KW-1185">Reference proteome</keyword>
<dbReference type="OrthoDB" id="3222at2759"/>
<evidence type="ECO:0000313" key="12">
    <source>
        <dbReference type="Proteomes" id="UP000799437"/>
    </source>
</evidence>
<evidence type="ECO:0000256" key="9">
    <source>
        <dbReference type="RuleBase" id="RU000477"/>
    </source>
</evidence>
<accession>A0A6A6WIC5</accession>
<name>A0A6A6WIC5_9PEZI</name>
<dbReference type="GO" id="GO:0005886">
    <property type="term" value="C:plasma membrane"/>
    <property type="evidence" value="ECO:0007669"/>
    <property type="project" value="TreeGrafter"/>
</dbReference>
<keyword evidence="6 10" id="KW-1133">Transmembrane helix</keyword>
<dbReference type="Pfam" id="PF00230">
    <property type="entry name" value="MIP"/>
    <property type="match status" value="1"/>
</dbReference>
<dbReference type="SUPFAM" id="SSF81338">
    <property type="entry name" value="Aquaporin-like"/>
    <property type="match status" value="1"/>
</dbReference>
<dbReference type="Gene3D" id="1.20.1080.10">
    <property type="entry name" value="Glycerol uptake facilitator protein"/>
    <property type="match status" value="1"/>
</dbReference>
<dbReference type="GeneID" id="54481336"/>
<dbReference type="EMBL" id="ML996567">
    <property type="protein sequence ID" value="KAF2761407.1"/>
    <property type="molecule type" value="Genomic_DNA"/>
</dbReference>
<evidence type="ECO:0000256" key="1">
    <source>
        <dbReference type="ARBA" id="ARBA00004141"/>
    </source>
</evidence>
<comment type="subcellular location">
    <subcellularLocation>
        <location evidence="1">Membrane</location>
        <topology evidence="1">Multi-pass membrane protein</topology>
    </subcellularLocation>
</comment>
<feature type="transmembrane region" description="Helical" evidence="10">
    <location>
        <begin position="113"/>
        <end position="131"/>
    </location>
</feature>
<dbReference type="InterPro" id="IPR000425">
    <property type="entry name" value="MIP"/>
</dbReference>
<protein>
    <submittedName>
        <fullName evidence="11">Aquaporin-like protein</fullName>
    </submittedName>
</protein>
<evidence type="ECO:0000256" key="7">
    <source>
        <dbReference type="ARBA" id="ARBA00023136"/>
    </source>
</evidence>
<evidence type="ECO:0000256" key="5">
    <source>
        <dbReference type="ARBA" id="ARBA00022737"/>
    </source>
</evidence>
<reference evidence="11" key="1">
    <citation type="journal article" date="2020" name="Stud. Mycol.">
        <title>101 Dothideomycetes genomes: a test case for predicting lifestyles and emergence of pathogens.</title>
        <authorList>
            <person name="Haridas S."/>
            <person name="Albert R."/>
            <person name="Binder M."/>
            <person name="Bloem J."/>
            <person name="Labutti K."/>
            <person name="Salamov A."/>
            <person name="Andreopoulos B."/>
            <person name="Baker S."/>
            <person name="Barry K."/>
            <person name="Bills G."/>
            <person name="Bluhm B."/>
            <person name="Cannon C."/>
            <person name="Castanera R."/>
            <person name="Culley D."/>
            <person name="Daum C."/>
            <person name="Ezra D."/>
            <person name="Gonzalez J."/>
            <person name="Henrissat B."/>
            <person name="Kuo A."/>
            <person name="Liang C."/>
            <person name="Lipzen A."/>
            <person name="Lutzoni F."/>
            <person name="Magnuson J."/>
            <person name="Mondo S."/>
            <person name="Nolan M."/>
            <person name="Ohm R."/>
            <person name="Pangilinan J."/>
            <person name="Park H.-J."/>
            <person name="Ramirez L."/>
            <person name="Alfaro M."/>
            <person name="Sun H."/>
            <person name="Tritt A."/>
            <person name="Yoshinaga Y."/>
            <person name="Zwiers L.-H."/>
            <person name="Turgeon B."/>
            <person name="Goodwin S."/>
            <person name="Spatafora J."/>
            <person name="Crous P."/>
            <person name="Grigoriev I."/>
        </authorList>
    </citation>
    <scope>NUCLEOTIDE SEQUENCE</scope>
    <source>
        <strain evidence="11">CBS 121739</strain>
    </source>
</reference>
<keyword evidence="4 9" id="KW-0812">Transmembrane</keyword>
<feature type="transmembrane region" description="Helical" evidence="10">
    <location>
        <begin position="136"/>
        <end position="155"/>
    </location>
</feature>
<comment type="catalytic activity">
    <reaction evidence="8">
        <text>H2O(in) = H2O(out)</text>
        <dbReference type="Rhea" id="RHEA:29667"/>
        <dbReference type="ChEBI" id="CHEBI:15377"/>
    </reaction>
</comment>
<evidence type="ECO:0000256" key="4">
    <source>
        <dbReference type="ARBA" id="ARBA00022692"/>
    </source>
</evidence>
<evidence type="ECO:0000256" key="10">
    <source>
        <dbReference type="SAM" id="Phobius"/>
    </source>
</evidence>
<dbReference type="PANTHER" id="PTHR19139:SF199">
    <property type="entry name" value="MIP17260P"/>
    <property type="match status" value="1"/>
</dbReference>
<dbReference type="RefSeq" id="XP_033603858.1">
    <property type="nucleotide sequence ID" value="XM_033740282.1"/>
</dbReference>
<dbReference type="AlphaFoldDB" id="A0A6A6WIC5"/>
<organism evidence="11 12">
    <name type="scientific">Pseudovirgaria hyperparasitica</name>
    <dbReference type="NCBI Taxonomy" id="470096"/>
    <lineage>
        <taxon>Eukaryota</taxon>
        <taxon>Fungi</taxon>
        <taxon>Dikarya</taxon>
        <taxon>Ascomycota</taxon>
        <taxon>Pezizomycotina</taxon>
        <taxon>Dothideomycetes</taxon>
        <taxon>Dothideomycetes incertae sedis</taxon>
        <taxon>Acrospermales</taxon>
        <taxon>Acrospermaceae</taxon>
        <taxon>Pseudovirgaria</taxon>
    </lineage>
</organism>
<dbReference type="PANTHER" id="PTHR19139">
    <property type="entry name" value="AQUAPORIN TRANSPORTER"/>
    <property type="match status" value="1"/>
</dbReference>
<feature type="transmembrane region" description="Helical" evidence="10">
    <location>
        <begin position="175"/>
        <end position="194"/>
    </location>
</feature>
<sequence>MDSVRTHSGETARPQYPVTRVPSHKNVRFLSALPNSLRNHFIAFIGEYVGTFLFLFFAFTGTQVANTAAKNITTATPALSGTSDVSVVMFIALSFGFSLAVNAWVFFRISGGLFNPAVTLALLCIGAFDTLRALSVFLAQILGAITAAGIVAGLFPGDMAVATTLGQGTTVARGLFIELFATFQLTFCIIMLAAEKHKSTYLAPIGIGLSLFISELGAVPFTGGSLNPARSFGPSVVLGAFDGYHWIYWLGPVMGALLAVGLYRLVKVLEYETANPGQEFDDLEHELFRQRTFSLAGVDEAEKGFGGLGGGDGGPVSREDVKRPVVGAASAAAAAGMGMSFSDASFGQFGHGVVSPKASRATMRPATGRTAVERA</sequence>
<proteinExistence type="inferred from homology"/>
<evidence type="ECO:0000256" key="8">
    <source>
        <dbReference type="ARBA" id="ARBA00034651"/>
    </source>
</evidence>